<dbReference type="Pfam" id="PF13913">
    <property type="entry name" value="zf-C2HC_2"/>
    <property type="match status" value="2"/>
</dbReference>
<dbReference type="InParanoid" id="A0A2K1ITR2"/>
<keyword evidence="1" id="KW-0479">Metal-binding</keyword>
<dbReference type="PROSITE" id="PS52027">
    <property type="entry name" value="ZF_C2HC_C3H"/>
    <property type="match status" value="1"/>
</dbReference>
<dbReference type="Proteomes" id="UP000006727">
    <property type="component" value="Chromosome 20"/>
</dbReference>
<keyword evidence="2" id="KW-0677">Repeat</keyword>
<dbReference type="EnsemblPlants" id="Pp3c20_2540V3.1">
    <property type="protein sequence ID" value="Pp3c20_2540V3.1"/>
    <property type="gene ID" value="Pp3c20_2540"/>
</dbReference>
<evidence type="ECO:0000313" key="10">
    <source>
        <dbReference type="Proteomes" id="UP000006727"/>
    </source>
</evidence>
<keyword evidence="10" id="KW-1185">Reference proteome</keyword>
<dbReference type="PANTHER" id="PTHR13555">
    <property type="entry name" value="C2H2 ZINC FINGER CGI-62-RELATED"/>
    <property type="match status" value="1"/>
</dbReference>
<dbReference type="InterPro" id="IPR049899">
    <property type="entry name" value="Znf_C2HC_C3H"/>
</dbReference>
<dbReference type="GO" id="GO:0008270">
    <property type="term" value="F:zinc ion binding"/>
    <property type="evidence" value="ECO:0007669"/>
    <property type="project" value="UniProtKB-KW"/>
</dbReference>
<evidence type="ECO:0000313" key="9">
    <source>
        <dbReference type="EnsemblPlants" id="Pp3c20_2540V3.1"/>
    </source>
</evidence>
<reference evidence="8 10" key="2">
    <citation type="journal article" date="2018" name="Plant J.">
        <title>The Physcomitrella patens chromosome-scale assembly reveals moss genome structure and evolution.</title>
        <authorList>
            <person name="Lang D."/>
            <person name="Ullrich K.K."/>
            <person name="Murat F."/>
            <person name="Fuchs J."/>
            <person name="Jenkins J."/>
            <person name="Haas F.B."/>
            <person name="Piednoel M."/>
            <person name="Gundlach H."/>
            <person name="Van Bel M."/>
            <person name="Meyberg R."/>
            <person name="Vives C."/>
            <person name="Morata J."/>
            <person name="Symeonidi A."/>
            <person name="Hiss M."/>
            <person name="Muchero W."/>
            <person name="Kamisugi Y."/>
            <person name="Saleh O."/>
            <person name="Blanc G."/>
            <person name="Decker E.L."/>
            <person name="van Gessel N."/>
            <person name="Grimwood J."/>
            <person name="Hayes R.D."/>
            <person name="Graham S.W."/>
            <person name="Gunter L.E."/>
            <person name="McDaniel S.F."/>
            <person name="Hoernstein S.N.W."/>
            <person name="Larsson A."/>
            <person name="Li F.W."/>
            <person name="Perroud P.F."/>
            <person name="Phillips J."/>
            <person name="Ranjan P."/>
            <person name="Rokshar D.S."/>
            <person name="Rothfels C.J."/>
            <person name="Schneider L."/>
            <person name="Shu S."/>
            <person name="Stevenson D.W."/>
            <person name="Thummler F."/>
            <person name="Tillich M."/>
            <person name="Villarreal Aguilar J.C."/>
            <person name="Widiez T."/>
            <person name="Wong G.K."/>
            <person name="Wymore A."/>
            <person name="Zhang Y."/>
            <person name="Zimmer A.D."/>
            <person name="Quatrano R.S."/>
            <person name="Mayer K.F.X."/>
            <person name="Goodstein D."/>
            <person name="Casacuberta J.M."/>
            <person name="Vandepoele K."/>
            <person name="Reski R."/>
            <person name="Cuming A.C."/>
            <person name="Tuskan G.A."/>
            <person name="Maumus F."/>
            <person name="Salse J."/>
            <person name="Schmutz J."/>
            <person name="Rensing S.A."/>
        </authorList>
    </citation>
    <scope>NUCLEOTIDE SEQUENCE [LARGE SCALE GENOMIC DNA]</scope>
    <source>
        <strain evidence="9 10">cv. Gransden 2004</strain>
    </source>
</reference>
<keyword evidence="4" id="KW-0862">Zinc</keyword>
<evidence type="ECO:0000256" key="1">
    <source>
        <dbReference type="ARBA" id="ARBA00022723"/>
    </source>
</evidence>
<evidence type="ECO:0000256" key="5">
    <source>
        <dbReference type="PROSITE-ProRule" id="PRU01371"/>
    </source>
</evidence>
<evidence type="ECO:0000256" key="6">
    <source>
        <dbReference type="SAM" id="MobiDB-lite"/>
    </source>
</evidence>
<gene>
    <name evidence="8" type="ORF">PHYPA_024612</name>
</gene>
<proteinExistence type="predicted"/>
<sequence length="365" mass="41197">MESGATSRPGNRPRMFMCYLCGREYGTKSLPIHIPQCQKKWLLEEENKPKNHRRPLPPQPNLEKAISNGDAQAFDVFNSEYFLYRTPTTTYYNFPKSFKARKCKCRALEAFEQTLQQCHHCQRRFLPKPYLHHQKGCTAVNPAKPAGTGLIPISLTNRLVPGAIAGSMHGNARTHVPLRLCKPAEKSKLANSVKMSRPVSARPVWTGAGGDDPSLFDVRDPGQSSNWNNNLCNETENCRKLTNPRPFSVHKGNGYDDKSQLADTFENLWQAHSRADNLRLPRRRSGGAQEWCSQGETNTSLSSRRDANPRPKSALSSQNRRPLSATCHDFQGHLLRDSRQAECNENCTLPESKCTGESREQRCHL</sequence>
<accession>A0A2K1ITR2</accession>
<dbReference type="Gramene" id="Pp3c20_2540V3.2">
    <property type="protein sequence ID" value="Pp3c20_2540V3.2"/>
    <property type="gene ID" value="Pp3c20_2540"/>
</dbReference>
<keyword evidence="3 5" id="KW-0863">Zinc-finger</keyword>
<reference evidence="8 10" key="1">
    <citation type="journal article" date="2008" name="Science">
        <title>The Physcomitrella genome reveals evolutionary insights into the conquest of land by plants.</title>
        <authorList>
            <person name="Rensing S."/>
            <person name="Lang D."/>
            <person name="Zimmer A."/>
            <person name="Terry A."/>
            <person name="Salamov A."/>
            <person name="Shapiro H."/>
            <person name="Nishiyama T."/>
            <person name="Perroud P.-F."/>
            <person name="Lindquist E."/>
            <person name="Kamisugi Y."/>
            <person name="Tanahashi T."/>
            <person name="Sakakibara K."/>
            <person name="Fujita T."/>
            <person name="Oishi K."/>
            <person name="Shin-I T."/>
            <person name="Kuroki Y."/>
            <person name="Toyoda A."/>
            <person name="Suzuki Y."/>
            <person name="Hashimoto A."/>
            <person name="Yamaguchi K."/>
            <person name="Sugano A."/>
            <person name="Kohara Y."/>
            <person name="Fujiyama A."/>
            <person name="Anterola A."/>
            <person name="Aoki S."/>
            <person name="Ashton N."/>
            <person name="Barbazuk W.B."/>
            <person name="Barker E."/>
            <person name="Bennetzen J."/>
            <person name="Bezanilla M."/>
            <person name="Blankenship R."/>
            <person name="Cho S.H."/>
            <person name="Dutcher S."/>
            <person name="Estelle M."/>
            <person name="Fawcett J.A."/>
            <person name="Gundlach H."/>
            <person name="Hanada K."/>
            <person name="Heyl A."/>
            <person name="Hicks K.A."/>
            <person name="Hugh J."/>
            <person name="Lohr M."/>
            <person name="Mayer K."/>
            <person name="Melkozernov A."/>
            <person name="Murata T."/>
            <person name="Nelson D."/>
            <person name="Pils B."/>
            <person name="Prigge M."/>
            <person name="Reiss B."/>
            <person name="Renner T."/>
            <person name="Rombauts S."/>
            <person name="Rushton P."/>
            <person name="Sanderfoot A."/>
            <person name="Schween G."/>
            <person name="Shiu S.-H."/>
            <person name="Stueber K."/>
            <person name="Theodoulou F.L."/>
            <person name="Tu H."/>
            <person name="Van de Peer Y."/>
            <person name="Verrier P.J."/>
            <person name="Waters E."/>
            <person name="Wood A."/>
            <person name="Yang L."/>
            <person name="Cove D."/>
            <person name="Cuming A."/>
            <person name="Hasebe M."/>
            <person name="Lucas S."/>
            <person name="Mishler D.B."/>
            <person name="Reski R."/>
            <person name="Grigoriev I."/>
            <person name="Quatrano R.S."/>
            <person name="Boore J.L."/>
        </authorList>
    </citation>
    <scope>NUCLEOTIDE SEQUENCE [LARGE SCALE GENOMIC DNA]</scope>
    <source>
        <strain evidence="9 10">cv. Gransden 2004</strain>
    </source>
</reference>
<dbReference type="EnsemblPlants" id="Pp3c20_2540V3.2">
    <property type="protein sequence ID" value="Pp3c20_2540V3.2"/>
    <property type="gene ID" value="Pp3c20_2540"/>
</dbReference>
<reference evidence="9" key="3">
    <citation type="submission" date="2020-12" db="UniProtKB">
        <authorList>
            <consortium name="EnsemblPlants"/>
        </authorList>
    </citation>
    <scope>IDENTIFICATION</scope>
</reference>
<dbReference type="InterPro" id="IPR026319">
    <property type="entry name" value="ZC2HC1A/B-like"/>
</dbReference>
<feature type="compositionally biased region" description="Polar residues" evidence="6">
    <location>
        <begin position="291"/>
        <end position="302"/>
    </location>
</feature>
<dbReference type="PANTHER" id="PTHR13555:SF68">
    <property type="entry name" value="ZINC FINGER PROTEIN 474"/>
    <property type="match status" value="1"/>
</dbReference>
<evidence type="ECO:0000313" key="8">
    <source>
        <dbReference type="EMBL" id="PNR32670.1"/>
    </source>
</evidence>
<feature type="domain" description="C2HC/C3H-type" evidence="7">
    <location>
        <begin position="14"/>
        <end position="43"/>
    </location>
</feature>
<dbReference type="Gramene" id="Pp3c20_2540V3.1">
    <property type="protein sequence ID" value="Pp3c20_2540V3.1"/>
    <property type="gene ID" value="Pp3c20_2540"/>
</dbReference>
<feature type="region of interest" description="Disordered" evidence="6">
    <location>
        <begin position="279"/>
        <end position="323"/>
    </location>
</feature>
<evidence type="ECO:0000256" key="2">
    <source>
        <dbReference type="ARBA" id="ARBA00022737"/>
    </source>
</evidence>
<evidence type="ECO:0000256" key="3">
    <source>
        <dbReference type="ARBA" id="ARBA00022771"/>
    </source>
</evidence>
<dbReference type="AlphaFoldDB" id="A0A2K1ITR2"/>
<evidence type="ECO:0000259" key="7">
    <source>
        <dbReference type="PROSITE" id="PS52027"/>
    </source>
</evidence>
<dbReference type="STRING" id="3218.A0A2K1ITR2"/>
<name>A0A2K1ITR2_PHYPA</name>
<dbReference type="EMBL" id="ABEU02000020">
    <property type="protein sequence ID" value="PNR32670.1"/>
    <property type="molecule type" value="Genomic_DNA"/>
</dbReference>
<dbReference type="Gene3D" id="3.30.160.60">
    <property type="entry name" value="Classic Zinc Finger"/>
    <property type="match status" value="1"/>
</dbReference>
<evidence type="ECO:0000256" key="4">
    <source>
        <dbReference type="ARBA" id="ARBA00022833"/>
    </source>
</evidence>
<organism evidence="8">
    <name type="scientific">Physcomitrium patens</name>
    <name type="common">Spreading-leaved earth moss</name>
    <name type="synonym">Physcomitrella patens</name>
    <dbReference type="NCBI Taxonomy" id="3218"/>
    <lineage>
        <taxon>Eukaryota</taxon>
        <taxon>Viridiplantae</taxon>
        <taxon>Streptophyta</taxon>
        <taxon>Embryophyta</taxon>
        <taxon>Bryophyta</taxon>
        <taxon>Bryophytina</taxon>
        <taxon>Bryopsida</taxon>
        <taxon>Funariidae</taxon>
        <taxon>Funariales</taxon>
        <taxon>Funariaceae</taxon>
        <taxon>Physcomitrium</taxon>
    </lineage>
</organism>
<protein>
    <recommendedName>
        <fullName evidence="7">C2HC/C3H-type domain-containing protein</fullName>
    </recommendedName>
</protein>